<evidence type="ECO:0000313" key="2">
    <source>
        <dbReference type="Proteomes" id="UP001634394"/>
    </source>
</evidence>
<dbReference type="EMBL" id="JBJQND010000014">
    <property type="protein sequence ID" value="KAL3855836.1"/>
    <property type="molecule type" value="Genomic_DNA"/>
</dbReference>
<feature type="non-terminal residue" evidence="1">
    <location>
        <position position="115"/>
    </location>
</feature>
<reference evidence="1 2" key="1">
    <citation type="submission" date="2024-11" db="EMBL/GenBank/DDBJ databases">
        <title>Chromosome-level genome assembly of the freshwater bivalve Anodonta woodiana.</title>
        <authorList>
            <person name="Chen X."/>
        </authorList>
    </citation>
    <scope>NUCLEOTIDE SEQUENCE [LARGE SCALE GENOMIC DNA]</scope>
    <source>
        <strain evidence="1">MN2024</strain>
        <tissue evidence="1">Gills</tissue>
    </source>
</reference>
<gene>
    <name evidence="1" type="ORF">ACJMK2_015035</name>
</gene>
<dbReference type="AlphaFoldDB" id="A0ABD3V3Q4"/>
<comment type="caution">
    <text evidence="1">The sequence shown here is derived from an EMBL/GenBank/DDBJ whole genome shotgun (WGS) entry which is preliminary data.</text>
</comment>
<protein>
    <submittedName>
        <fullName evidence="1">Uncharacterized protein</fullName>
    </submittedName>
</protein>
<accession>A0ABD3V3Q4</accession>
<sequence length="115" mass="13755">MPGHIHYQTNSLVLFEVLLFLNYWKFRIWTEELDKHVVVLSDWDLMQTNHWPWLSLTWLSLSASDFMQTQSLTLVVLSAWDLIPELENHRPWLSLSAWDLILKRGNHWPWLSLSA</sequence>
<organism evidence="1 2">
    <name type="scientific">Sinanodonta woodiana</name>
    <name type="common">Chinese pond mussel</name>
    <name type="synonym">Anodonta woodiana</name>
    <dbReference type="NCBI Taxonomy" id="1069815"/>
    <lineage>
        <taxon>Eukaryota</taxon>
        <taxon>Metazoa</taxon>
        <taxon>Spiralia</taxon>
        <taxon>Lophotrochozoa</taxon>
        <taxon>Mollusca</taxon>
        <taxon>Bivalvia</taxon>
        <taxon>Autobranchia</taxon>
        <taxon>Heteroconchia</taxon>
        <taxon>Palaeoheterodonta</taxon>
        <taxon>Unionida</taxon>
        <taxon>Unionoidea</taxon>
        <taxon>Unionidae</taxon>
        <taxon>Unioninae</taxon>
        <taxon>Sinanodonta</taxon>
    </lineage>
</organism>
<evidence type="ECO:0000313" key="1">
    <source>
        <dbReference type="EMBL" id="KAL3855836.1"/>
    </source>
</evidence>
<name>A0ABD3V3Q4_SINWO</name>
<proteinExistence type="predicted"/>
<keyword evidence="2" id="KW-1185">Reference proteome</keyword>
<dbReference type="Proteomes" id="UP001634394">
    <property type="component" value="Unassembled WGS sequence"/>
</dbReference>